<evidence type="ECO:0000313" key="2">
    <source>
        <dbReference type="EMBL" id="MFC7141996.1"/>
    </source>
</evidence>
<dbReference type="InterPro" id="IPR005149">
    <property type="entry name" value="Tscrpt_reg_PadR_N"/>
</dbReference>
<comment type="caution">
    <text evidence="2">The sequence shown here is derived from an EMBL/GenBank/DDBJ whole genome shotgun (WGS) entry which is preliminary data.</text>
</comment>
<evidence type="ECO:0000313" key="3">
    <source>
        <dbReference type="Proteomes" id="UP001596432"/>
    </source>
</evidence>
<keyword evidence="3" id="KW-1185">Reference proteome</keyword>
<dbReference type="Gene3D" id="1.10.10.10">
    <property type="entry name" value="Winged helix-like DNA-binding domain superfamily/Winged helix DNA-binding domain"/>
    <property type="match status" value="1"/>
</dbReference>
<dbReference type="InterPro" id="IPR036390">
    <property type="entry name" value="WH_DNA-bd_sf"/>
</dbReference>
<evidence type="ECO:0000259" key="1">
    <source>
        <dbReference type="Pfam" id="PF03551"/>
    </source>
</evidence>
<organism evidence="2 3">
    <name type="scientific">Halosimplex aquaticum</name>
    <dbReference type="NCBI Taxonomy" id="3026162"/>
    <lineage>
        <taxon>Archaea</taxon>
        <taxon>Methanobacteriati</taxon>
        <taxon>Methanobacteriota</taxon>
        <taxon>Stenosarchaea group</taxon>
        <taxon>Halobacteria</taxon>
        <taxon>Halobacteriales</taxon>
        <taxon>Haloarculaceae</taxon>
        <taxon>Halosimplex</taxon>
    </lineage>
</organism>
<dbReference type="EMBL" id="JBHTAS010000001">
    <property type="protein sequence ID" value="MFC7141996.1"/>
    <property type="molecule type" value="Genomic_DNA"/>
</dbReference>
<dbReference type="GeneID" id="78822328"/>
<feature type="domain" description="Transcription regulator PadR N-terminal" evidence="1">
    <location>
        <begin position="50"/>
        <end position="112"/>
    </location>
</feature>
<dbReference type="AlphaFoldDB" id="A0ABD5Y6Q1"/>
<gene>
    <name evidence="2" type="ORF">ACFQMA_19440</name>
</gene>
<proteinExistence type="predicted"/>
<dbReference type="RefSeq" id="WP_274323072.1">
    <property type="nucleotide sequence ID" value="NZ_CP118158.1"/>
</dbReference>
<dbReference type="Pfam" id="PF03551">
    <property type="entry name" value="PadR"/>
    <property type="match status" value="1"/>
</dbReference>
<dbReference type="SUPFAM" id="SSF46785">
    <property type="entry name" value="Winged helix' DNA-binding domain"/>
    <property type="match status" value="1"/>
</dbReference>
<name>A0ABD5Y6Q1_9EURY</name>
<dbReference type="Proteomes" id="UP001596432">
    <property type="component" value="Unassembled WGS sequence"/>
</dbReference>
<sequence>MSNDNFPGTDAPLSDIFGPDSCDALDHDRLQPFILLTGFQRDLLFVVADLAETDPSGSDIKSVLDAEYLREASHGTLYRSLRHLHDEGYLRKHPIDGRTYSYHLTDEARTDMRTYLRWAICCLSGERACPRSQSTNGGFQ</sequence>
<accession>A0ABD5Y6Q1</accession>
<dbReference type="InterPro" id="IPR036388">
    <property type="entry name" value="WH-like_DNA-bd_sf"/>
</dbReference>
<reference evidence="2 3" key="1">
    <citation type="journal article" date="2019" name="Int. J. Syst. Evol. Microbiol.">
        <title>The Global Catalogue of Microorganisms (GCM) 10K type strain sequencing project: providing services to taxonomists for standard genome sequencing and annotation.</title>
        <authorList>
            <consortium name="The Broad Institute Genomics Platform"/>
            <consortium name="The Broad Institute Genome Sequencing Center for Infectious Disease"/>
            <person name="Wu L."/>
            <person name="Ma J."/>
        </authorList>
    </citation>
    <scope>NUCLEOTIDE SEQUENCE [LARGE SCALE GENOMIC DNA]</scope>
    <source>
        <strain evidence="2 3">XZYJT29</strain>
    </source>
</reference>
<protein>
    <submittedName>
        <fullName evidence="2">PadR family transcriptional regulator</fullName>
    </submittedName>
</protein>